<dbReference type="InterPro" id="IPR024083">
    <property type="entry name" value="Fumarase/histidase_N"/>
</dbReference>
<evidence type="ECO:0000259" key="2">
    <source>
        <dbReference type="Pfam" id="PF00206"/>
    </source>
</evidence>
<keyword evidence="1 3" id="KW-0456">Lyase</keyword>
<dbReference type="SUPFAM" id="SSF48557">
    <property type="entry name" value="L-aspartase-like"/>
    <property type="match status" value="1"/>
</dbReference>
<dbReference type="Proteomes" id="UP000248724">
    <property type="component" value="Unassembled WGS sequence"/>
</dbReference>
<dbReference type="PANTHER" id="PTHR43172">
    <property type="entry name" value="ADENYLOSUCCINATE LYASE"/>
    <property type="match status" value="1"/>
</dbReference>
<name>A0A2W6A571_9BACT</name>
<dbReference type="GO" id="GO:0070626">
    <property type="term" value="F:(S)-2-(5-amino-1-(5-phospho-D-ribosyl)imidazole-4-carboxamido) succinate lyase (fumarate-forming) activity"/>
    <property type="evidence" value="ECO:0007669"/>
    <property type="project" value="TreeGrafter"/>
</dbReference>
<proteinExistence type="predicted"/>
<comment type="caution">
    <text evidence="3">The sequence shown here is derived from an EMBL/GenBank/DDBJ whole genome shotgun (WGS) entry which is preliminary data.</text>
</comment>
<dbReference type="GO" id="GO:0005829">
    <property type="term" value="C:cytosol"/>
    <property type="evidence" value="ECO:0007669"/>
    <property type="project" value="TreeGrafter"/>
</dbReference>
<feature type="non-terminal residue" evidence="3">
    <location>
        <position position="254"/>
    </location>
</feature>
<dbReference type="AlphaFoldDB" id="A0A2W6A571"/>
<dbReference type="EMBL" id="QHBU01000248">
    <property type="protein sequence ID" value="PZR78714.1"/>
    <property type="molecule type" value="Genomic_DNA"/>
</dbReference>
<dbReference type="PRINTS" id="PR00149">
    <property type="entry name" value="FUMRATELYASE"/>
</dbReference>
<dbReference type="Gene3D" id="1.10.275.10">
    <property type="entry name" value="Fumarase/aspartase (N-terminal domain)"/>
    <property type="match status" value="1"/>
</dbReference>
<dbReference type="PANTHER" id="PTHR43172:SF1">
    <property type="entry name" value="ADENYLOSUCCINATE LYASE"/>
    <property type="match status" value="1"/>
</dbReference>
<dbReference type="GO" id="GO:0004018">
    <property type="term" value="F:N6-(1,2-dicarboxyethyl)AMP AMP-lyase (fumarate-forming) activity"/>
    <property type="evidence" value="ECO:0007669"/>
    <property type="project" value="TreeGrafter"/>
</dbReference>
<evidence type="ECO:0000256" key="1">
    <source>
        <dbReference type="ARBA" id="ARBA00023239"/>
    </source>
</evidence>
<dbReference type="InterPro" id="IPR008948">
    <property type="entry name" value="L-Aspartase-like"/>
</dbReference>
<accession>A0A2W6A571</accession>
<evidence type="ECO:0000313" key="3">
    <source>
        <dbReference type="EMBL" id="PZR78714.1"/>
    </source>
</evidence>
<sequence>MSEVWAPRSKFDRWLRIEILAAEAWGELGVVPAADVEKIRGASYVLERIDEIEREVGHDVIAFITAMGETLGPESRWVHLGLTSSDVLDTTMATQLVDSVDILLEELGRLEAAMEKQAIAHRHTMAIGRSHGIIAEPLTFGFKLAGYVAELQRDRKRLLTARDEVAVGQISGPVGTHSSVETRVEEYVCEKLGLRPDPAATQVIARDRHAAFMYALAITAGTLERFATEVRHLMRTEVAEVREPFSAKQKGSSA</sequence>
<protein>
    <submittedName>
        <fullName evidence="3">Adenylosuccinate lyase</fullName>
    </submittedName>
</protein>
<feature type="domain" description="Fumarate lyase N-terminal" evidence="2">
    <location>
        <begin position="2"/>
        <end position="253"/>
    </location>
</feature>
<evidence type="ECO:0000313" key="4">
    <source>
        <dbReference type="Proteomes" id="UP000248724"/>
    </source>
</evidence>
<dbReference type="InterPro" id="IPR000362">
    <property type="entry name" value="Fumarate_lyase_fam"/>
</dbReference>
<dbReference type="GO" id="GO:0044208">
    <property type="term" value="P:'de novo' AMP biosynthetic process"/>
    <property type="evidence" value="ECO:0007669"/>
    <property type="project" value="TreeGrafter"/>
</dbReference>
<dbReference type="Pfam" id="PF00206">
    <property type="entry name" value="Lyase_1"/>
    <property type="match status" value="1"/>
</dbReference>
<dbReference type="Gene3D" id="1.20.200.10">
    <property type="entry name" value="Fumarase/aspartase (Central domain)"/>
    <property type="match status" value="1"/>
</dbReference>
<reference evidence="3 4" key="1">
    <citation type="journal article" date="2017" name="Nature">
        <title>Atmospheric trace gases support primary production in Antarctic desert surface soil.</title>
        <authorList>
            <person name="Ji M."/>
            <person name="Greening C."/>
            <person name="Vanwonterghem I."/>
            <person name="Carere C.R."/>
            <person name="Bay S.K."/>
            <person name="Steen J.A."/>
            <person name="Montgomery K."/>
            <person name="Lines T."/>
            <person name="Beardall J."/>
            <person name="van Dorst J."/>
            <person name="Snape I."/>
            <person name="Stott M.B."/>
            <person name="Hugenholtz P."/>
            <person name="Ferrari B.C."/>
        </authorList>
    </citation>
    <scope>NUCLEOTIDE SEQUENCE [LARGE SCALE GENOMIC DNA]</scope>
    <source>
        <strain evidence="3">RRmetagenome_bin12</strain>
    </source>
</reference>
<gene>
    <name evidence="3" type="ORF">DLM65_12215</name>
</gene>
<organism evidence="3 4">
    <name type="scientific">Candidatus Aeolococcus gillhamiae</name>
    <dbReference type="NCBI Taxonomy" id="3127015"/>
    <lineage>
        <taxon>Bacteria</taxon>
        <taxon>Bacillati</taxon>
        <taxon>Candidatus Dormiibacterota</taxon>
        <taxon>Candidatus Dormibacteria</taxon>
        <taxon>Candidatus Aeolococcales</taxon>
        <taxon>Candidatus Aeolococcaceae</taxon>
        <taxon>Candidatus Aeolococcus</taxon>
    </lineage>
</organism>
<dbReference type="InterPro" id="IPR022761">
    <property type="entry name" value="Fumarate_lyase_N"/>
</dbReference>